<keyword evidence="18" id="KW-1185">Reference proteome</keyword>
<dbReference type="PANTHER" id="PTHR15929:SF0">
    <property type="entry name" value="STORE-OPERATED CALCIUM ENTRY-ASSOCIATED REGULATORY FACTOR"/>
    <property type="match status" value="1"/>
</dbReference>
<evidence type="ECO:0000256" key="9">
    <source>
        <dbReference type="ARBA" id="ARBA00022837"/>
    </source>
</evidence>
<dbReference type="InParanoid" id="G2QBQ5"/>
<dbReference type="VEuPathDB" id="FungiDB:MYCTH_2304920"/>
<feature type="compositionally biased region" description="Gly residues" evidence="14">
    <location>
        <begin position="229"/>
        <end position="248"/>
    </location>
</feature>
<proteinExistence type="inferred from homology"/>
<comment type="subcellular location">
    <subcellularLocation>
        <location evidence="1">Endoplasmic reticulum membrane</location>
        <topology evidence="1">Single-pass type I membrane protein</topology>
    </subcellularLocation>
</comment>
<dbReference type="PANTHER" id="PTHR15929">
    <property type="entry name" value="STORE-OPERATED CALCIUM ENTRY-ASSOCIATED REGULATORY FACTOR"/>
    <property type="match status" value="1"/>
</dbReference>
<evidence type="ECO:0000256" key="6">
    <source>
        <dbReference type="ARBA" id="ARBA00022692"/>
    </source>
</evidence>
<evidence type="ECO:0000313" key="17">
    <source>
        <dbReference type="EMBL" id="AEO57998.1"/>
    </source>
</evidence>
<evidence type="ECO:0000256" key="8">
    <source>
        <dbReference type="ARBA" id="ARBA00022824"/>
    </source>
</evidence>
<evidence type="ECO:0000256" key="11">
    <source>
        <dbReference type="ARBA" id="ARBA00023065"/>
    </source>
</evidence>
<dbReference type="Pfam" id="PF06682">
    <property type="entry name" value="SARAF"/>
    <property type="match status" value="1"/>
</dbReference>
<reference evidence="17 18" key="1">
    <citation type="journal article" date="2011" name="Nat. Biotechnol.">
        <title>Comparative genomic analysis of the thermophilic biomass-degrading fungi Myceliophthora thermophila and Thielavia terrestris.</title>
        <authorList>
            <person name="Berka R.M."/>
            <person name="Grigoriev I.V."/>
            <person name="Otillar R."/>
            <person name="Salamov A."/>
            <person name="Grimwood J."/>
            <person name="Reid I."/>
            <person name="Ishmael N."/>
            <person name="John T."/>
            <person name="Darmond C."/>
            <person name="Moisan M.-C."/>
            <person name="Henrissat B."/>
            <person name="Coutinho P.M."/>
            <person name="Lombard V."/>
            <person name="Natvig D.O."/>
            <person name="Lindquist E."/>
            <person name="Schmutz J."/>
            <person name="Lucas S."/>
            <person name="Harris P."/>
            <person name="Powlowski J."/>
            <person name="Bellemare A."/>
            <person name="Taylor D."/>
            <person name="Butler G."/>
            <person name="de Vries R.P."/>
            <person name="Allijn I.E."/>
            <person name="van den Brink J."/>
            <person name="Ushinsky S."/>
            <person name="Storms R."/>
            <person name="Powell A.J."/>
            <person name="Paulsen I.T."/>
            <person name="Elbourne L.D.H."/>
            <person name="Baker S.E."/>
            <person name="Magnuson J."/>
            <person name="LaBoissiere S."/>
            <person name="Clutterbuck A.J."/>
            <person name="Martinez D."/>
            <person name="Wogulis M."/>
            <person name="de Leon A.L."/>
            <person name="Rey M.W."/>
            <person name="Tsang A."/>
        </authorList>
    </citation>
    <scope>NUCLEOTIDE SEQUENCE [LARGE SCALE GENOMIC DNA]</scope>
    <source>
        <strain evidence="18">ATCC 42464 / BCRC 31852 / DSM 1799</strain>
    </source>
</reference>
<keyword evidence="11" id="KW-0406">Ion transport</keyword>
<evidence type="ECO:0000256" key="3">
    <source>
        <dbReference type="ARBA" id="ARBA00016584"/>
    </source>
</evidence>
<evidence type="ECO:0000256" key="15">
    <source>
        <dbReference type="SAM" id="Phobius"/>
    </source>
</evidence>
<feature type="signal peptide" evidence="16">
    <location>
        <begin position="1"/>
        <end position="34"/>
    </location>
</feature>
<evidence type="ECO:0000256" key="14">
    <source>
        <dbReference type="SAM" id="MobiDB-lite"/>
    </source>
</evidence>
<keyword evidence="4" id="KW-0813">Transport</keyword>
<dbReference type="OMA" id="WILKGSC"/>
<evidence type="ECO:0000256" key="16">
    <source>
        <dbReference type="SAM" id="SignalP"/>
    </source>
</evidence>
<keyword evidence="6 15" id="KW-0812">Transmembrane</keyword>
<feature type="compositionally biased region" description="Gly residues" evidence="14">
    <location>
        <begin position="176"/>
        <end position="185"/>
    </location>
</feature>
<evidence type="ECO:0000256" key="4">
    <source>
        <dbReference type="ARBA" id="ARBA00022448"/>
    </source>
</evidence>
<evidence type="ECO:0000256" key="12">
    <source>
        <dbReference type="ARBA" id="ARBA00023136"/>
    </source>
</evidence>
<feature type="compositionally biased region" description="Low complexity" evidence="14">
    <location>
        <begin position="337"/>
        <end position="353"/>
    </location>
</feature>
<keyword evidence="9" id="KW-0106">Calcium</keyword>
<dbReference type="RefSeq" id="XP_003663243.1">
    <property type="nucleotide sequence ID" value="XM_003663195.1"/>
</dbReference>
<keyword evidence="12 15" id="KW-0472">Membrane</keyword>
<evidence type="ECO:0000256" key="5">
    <source>
        <dbReference type="ARBA" id="ARBA00022568"/>
    </source>
</evidence>
<dbReference type="GO" id="GO:0006816">
    <property type="term" value="P:calcium ion transport"/>
    <property type="evidence" value="ECO:0007669"/>
    <property type="project" value="UniProtKB-KW"/>
</dbReference>
<name>G2QBQ5_THET4</name>
<evidence type="ECO:0000256" key="13">
    <source>
        <dbReference type="ARBA" id="ARBA00031116"/>
    </source>
</evidence>
<feature type="transmembrane region" description="Helical" evidence="15">
    <location>
        <begin position="193"/>
        <end position="211"/>
    </location>
</feature>
<feature type="region of interest" description="Disordered" evidence="14">
    <location>
        <begin position="290"/>
        <end position="367"/>
    </location>
</feature>
<evidence type="ECO:0000256" key="7">
    <source>
        <dbReference type="ARBA" id="ARBA00022729"/>
    </source>
</evidence>
<dbReference type="GO" id="GO:0005789">
    <property type="term" value="C:endoplasmic reticulum membrane"/>
    <property type="evidence" value="ECO:0007669"/>
    <property type="project" value="UniProtKB-SubCell"/>
</dbReference>
<keyword evidence="8" id="KW-0256">Endoplasmic reticulum</keyword>
<protein>
    <recommendedName>
        <fullName evidence="3">Store-operated calcium entry-associated regulatory factor</fullName>
    </recommendedName>
    <alternativeName>
        <fullName evidence="13">Transmembrane protein 66</fullName>
    </alternativeName>
</protein>
<accession>G2QBQ5</accession>
<dbReference type="KEGG" id="mtm:MYCTH_2304920"/>
<comment type="similarity">
    <text evidence="2">Belongs to the SARAF family.</text>
</comment>
<evidence type="ECO:0000313" key="18">
    <source>
        <dbReference type="Proteomes" id="UP000007322"/>
    </source>
</evidence>
<dbReference type="AlphaFoldDB" id="G2QBQ5"/>
<feature type="chain" id="PRO_5003435442" description="Store-operated calcium entry-associated regulatory factor" evidence="16">
    <location>
        <begin position="35"/>
        <end position="367"/>
    </location>
</feature>
<sequence length="367" mass="37690">MRLPSIPTSTITTITTTTAATLLLSLLTLHGALAARARPKDAVLLSEVQALTLHEPDKMTTSRRTPPIPQLRCVSPAALCRLAGPVRTMRCTNQGAGAGYGGAEDVAWACSVAGGAGGGLPRAVRLDRTDVLCEGYASPDDPYVLRGSCGVEYTVRLTEEGRRRFPELVGVDDGQEGGGGGGGGGPAGEKAAWLFWLLFFAVLAWIAYGAWTRRGTPGPRPSGGTNRRGWGGGGSSGGWGPGFGPGPGGEDDPPPPYPGFGPKPSSSTESAWRPGFWSGLASGAAAGYMAANRGQRSHDRNRGRGRRGGLWRDNDGPGGWWSGSGSGSAPGPGSDSGLGSAWGARRSSSSGSGSRHESTGYGSTIRR</sequence>
<dbReference type="OrthoDB" id="20303at2759"/>
<evidence type="ECO:0000256" key="2">
    <source>
        <dbReference type="ARBA" id="ARBA00006833"/>
    </source>
</evidence>
<feature type="region of interest" description="Disordered" evidence="14">
    <location>
        <begin position="166"/>
        <end position="185"/>
    </location>
</feature>
<dbReference type="GeneID" id="11507869"/>
<keyword evidence="5" id="KW-0109">Calcium transport</keyword>
<gene>
    <name evidence="17" type="ORF">MYCTH_2304920</name>
</gene>
<dbReference type="HOGENOM" id="CLU_046802_1_0_1"/>
<evidence type="ECO:0000256" key="1">
    <source>
        <dbReference type="ARBA" id="ARBA00004115"/>
    </source>
</evidence>
<dbReference type="Proteomes" id="UP000007322">
    <property type="component" value="Chromosome 3"/>
</dbReference>
<feature type="compositionally biased region" description="Gly residues" evidence="14">
    <location>
        <begin position="316"/>
        <end position="336"/>
    </location>
</feature>
<keyword evidence="7 16" id="KW-0732">Signal</keyword>
<dbReference type="InterPro" id="IPR009567">
    <property type="entry name" value="SARAF"/>
</dbReference>
<feature type="region of interest" description="Disordered" evidence="14">
    <location>
        <begin position="214"/>
        <end position="274"/>
    </location>
</feature>
<organism evidence="17 18">
    <name type="scientific">Thermothelomyces thermophilus (strain ATCC 42464 / BCRC 31852 / DSM 1799)</name>
    <name type="common">Sporotrichum thermophile</name>
    <dbReference type="NCBI Taxonomy" id="573729"/>
    <lineage>
        <taxon>Eukaryota</taxon>
        <taxon>Fungi</taxon>
        <taxon>Dikarya</taxon>
        <taxon>Ascomycota</taxon>
        <taxon>Pezizomycotina</taxon>
        <taxon>Sordariomycetes</taxon>
        <taxon>Sordariomycetidae</taxon>
        <taxon>Sordariales</taxon>
        <taxon>Chaetomiaceae</taxon>
        <taxon>Thermothelomyces</taxon>
    </lineage>
</organism>
<evidence type="ECO:0000256" key="10">
    <source>
        <dbReference type="ARBA" id="ARBA00022989"/>
    </source>
</evidence>
<dbReference type="STRING" id="573729.G2QBQ5"/>
<keyword evidence="10 15" id="KW-1133">Transmembrane helix</keyword>
<dbReference type="GO" id="GO:2001256">
    <property type="term" value="P:regulation of store-operated calcium entry"/>
    <property type="evidence" value="ECO:0007669"/>
    <property type="project" value="InterPro"/>
</dbReference>
<dbReference type="eggNOG" id="ENOG502QT6Y">
    <property type="taxonomic scope" value="Eukaryota"/>
</dbReference>
<dbReference type="EMBL" id="CP003004">
    <property type="protein sequence ID" value="AEO57998.1"/>
    <property type="molecule type" value="Genomic_DNA"/>
</dbReference>
<feature type="compositionally biased region" description="Low complexity" evidence="14">
    <location>
        <begin position="214"/>
        <end position="228"/>
    </location>
</feature>